<dbReference type="EMBL" id="CAJJDN010000124">
    <property type="protein sequence ID" value="CAD8119992.1"/>
    <property type="molecule type" value="Genomic_DNA"/>
</dbReference>
<comment type="caution">
    <text evidence="2">The sequence shown here is derived from an EMBL/GenBank/DDBJ whole genome shotgun (WGS) entry which is preliminary data.</text>
</comment>
<evidence type="ECO:0000313" key="3">
    <source>
        <dbReference type="Proteomes" id="UP000692954"/>
    </source>
</evidence>
<protein>
    <recommendedName>
        <fullName evidence="4">Transmembrane protein</fullName>
    </recommendedName>
</protein>
<keyword evidence="1" id="KW-0472">Membrane</keyword>
<keyword evidence="1" id="KW-0812">Transmembrane</keyword>
<sequence>MLQMRQHQIRHSTILFIWIPFEQHTLYQSLFFASKTTKFRYSKPNFSSGEEVNQIGACYKFQHYQQIDKINSILFYMLFDILIHILTVILSCSRIRVSNNTQQIWCGIFVIQKNYK</sequence>
<dbReference type="Proteomes" id="UP000692954">
    <property type="component" value="Unassembled WGS sequence"/>
</dbReference>
<keyword evidence="3" id="KW-1185">Reference proteome</keyword>
<proteinExistence type="predicted"/>
<dbReference type="AlphaFoldDB" id="A0A8S1QYW3"/>
<reference evidence="2" key="1">
    <citation type="submission" date="2021-01" db="EMBL/GenBank/DDBJ databases">
        <authorList>
            <consortium name="Genoscope - CEA"/>
            <person name="William W."/>
        </authorList>
    </citation>
    <scope>NUCLEOTIDE SEQUENCE</scope>
</reference>
<evidence type="ECO:0000256" key="1">
    <source>
        <dbReference type="SAM" id="Phobius"/>
    </source>
</evidence>
<keyword evidence="1" id="KW-1133">Transmembrane helix</keyword>
<gene>
    <name evidence="2" type="ORF">PSON_ATCC_30995.1.T1240011</name>
</gene>
<evidence type="ECO:0000313" key="2">
    <source>
        <dbReference type="EMBL" id="CAD8119992.1"/>
    </source>
</evidence>
<evidence type="ECO:0008006" key="4">
    <source>
        <dbReference type="Google" id="ProtNLM"/>
    </source>
</evidence>
<name>A0A8S1QYW3_9CILI</name>
<feature type="transmembrane region" description="Helical" evidence="1">
    <location>
        <begin position="73"/>
        <end position="91"/>
    </location>
</feature>
<accession>A0A8S1QYW3</accession>
<organism evidence="2 3">
    <name type="scientific">Paramecium sonneborni</name>
    <dbReference type="NCBI Taxonomy" id="65129"/>
    <lineage>
        <taxon>Eukaryota</taxon>
        <taxon>Sar</taxon>
        <taxon>Alveolata</taxon>
        <taxon>Ciliophora</taxon>
        <taxon>Intramacronucleata</taxon>
        <taxon>Oligohymenophorea</taxon>
        <taxon>Peniculida</taxon>
        <taxon>Parameciidae</taxon>
        <taxon>Paramecium</taxon>
    </lineage>
</organism>